<name>A0A840ZMC2_9HYPH</name>
<evidence type="ECO:0000256" key="1">
    <source>
        <dbReference type="SAM" id="MobiDB-lite"/>
    </source>
</evidence>
<protein>
    <submittedName>
        <fullName evidence="2">Uncharacterized protein</fullName>
    </submittedName>
</protein>
<dbReference type="AlphaFoldDB" id="A0A840ZMC2"/>
<accession>A0A840ZMC2</accession>
<keyword evidence="3" id="KW-1185">Reference proteome</keyword>
<dbReference type="EMBL" id="JACHOP010000020">
    <property type="protein sequence ID" value="MBB5759189.1"/>
    <property type="molecule type" value="Genomic_DNA"/>
</dbReference>
<reference evidence="2 3" key="1">
    <citation type="submission" date="2020-08" db="EMBL/GenBank/DDBJ databases">
        <title>Genomic Encyclopedia of Type Strains, Phase IV (KMG-IV): sequencing the most valuable type-strain genomes for metagenomic binning, comparative biology and taxonomic classification.</title>
        <authorList>
            <person name="Goeker M."/>
        </authorList>
    </citation>
    <scope>NUCLEOTIDE SEQUENCE [LARGE SCALE GENOMIC DNA]</scope>
    <source>
        <strain evidence="2 3">DSM 2163</strain>
    </source>
</reference>
<dbReference type="Proteomes" id="UP000583454">
    <property type="component" value="Unassembled WGS sequence"/>
</dbReference>
<feature type="region of interest" description="Disordered" evidence="1">
    <location>
        <begin position="1"/>
        <end position="66"/>
    </location>
</feature>
<organism evidence="2 3">
    <name type="scientific">Methylorubrum rhodinum</name>
    <dbReference type="NCBI Taxonomy" id="29428"/>
    <lineage>
        <taxon>Bacteria</taxon>
        <taxon>Pseudomonadati</taxon>
        <taxon>Pseudomonadota</taxon>
        <taxon>Alphaproteobacteria</taxon>
        <taxon>Hyphomicrobiales</taxon>
        <taxon>Methylobacteriaceae</taxon>
        <taxon>Methylorubrum</taxon>
    </lineage>
</organism>
<evidence type="ECO:0000313" key="2">
    <source>
        <dbReference type="EMBL" id="MBB5759189.1"/>
    </source>
</evidence>
<evidence type="ECO:0000313" key="3">
    <source>
        <dbReference type="Proteomes" id="UP000583454"/>
    </source>
</evidence>
<comment type="caution">
    <text evidence="2">The sequence shown here is derived from an EMBL/GenBank/DDBJ whole genome shotgun (WGS) entry which is preliminary data.</text>
</comment>
<proteinExistence type="predicted"/>
<gene>
    <name evidence="2" type="ORF">HNR00_003918</name>
</gene>
<feature type="compositionally biased region" description="Low complexity" evidence="1">
    <location>
        <begin position="35"/>
        <end position="44"/>
    </location>
</feature>
<sequence>MRDHSQTIGRLSPSAPKRTGRTSTSAQRLGGLVRAPAGAAKAPGTPSETGRVVAPTNDFEGFGSFS</sequence>